<keyword evidence="4" id="KW-0539">Nucleus</keyword>
<dbReference type="Proteomes" id="UP000188320">
    <property type="component" value="Unassembled WGS sequence"/>
</dbReference>
<feature type="repeat" description="WD" evidence="5">
    <location>
        <begin position="143"/>
        <end position="182"/>
    </location>
</feature>
<comment type="caution">
    <text evidence="7">The sequence shown here is derived from an EMBL/GenBank/DDBJ whole genome shotgun (WGS) entry which is preliminary data.</text>
</comment>
<feature type="domain" description="U3 small nucleolar RNA-associated protein 13 C-terminal" evidence="6">
    <location>
        <begin position="421"/>
        <end position="557"/>
    </location>
</feature>
<dbReference type="SUPFAM" id="SSF50978">
    <property type="entry name" value="WD40 repeat-like"/>
    <property type="match status" value="1"/>
</dbReference>
<dbReference type="Pfam" id="PF00400">
    <property type="entry name" value="WD40"/>
    <property type="match status" value="3"/>
</dbReference>
<evidence type="ECO:0000259" key="6">
    <source>
        <dbReference type="Pfam" id="PF08625"/>
    </source>
</evidence>
<keyword evidence="2 5" id="KW-0853">WD repeat</keyword>
<dbReference type="InterPro" id="IPR013934">
    <property type="entry name" value="Utp13_C"/>
</dbReference>
<dbReference type="InterPro" id="IPR020472">
    <property type="entry name" value="WD40_PAC1"/>
</dbReference>
<protein>
    <submittedName>
        <fullName evidence="7">Transducin beta-like protein 3</fullName>
    </submittedName>
</protein>
<dbReference type="EMBL" id="LSSK01000444">
    <property type="protein sequence ID" value="OMH83325.1"/>
    <property type="molecule type" value="Genomic_DNA"/>
</dbReference>
<reference evidence="8" key="1">
    <citation type="submission" date="2017-01" db="EMBL/GenBank/DDBJ databases">
        <authorList>
            <person name="Wang Y."/>
            <person name="White M."/>
            <person name="Kvist S."/>
            <person name="Moncalvo J.-M."/>
        </authorList>
    </citation>
    <scope>NUCLEOTIDE SEQUENCE [LARGE SCALE GENOMIC DNA]</scope>
    <source>
        <strain evidence="8">COL-18-3</strain>
    </source>
</reference>
<dbReference type="CDD" id="cd00200">
    <property type="entry name" value="WD40"/>
    <property type="match status" value="1"/>
</dbReference>
<evidence type="ECO:0000256" key="5">
    <source>
        <dbReference type="PROSITE-ProRule" id="PRU00221"/>
    </source>
</evidence>
<evidence type="ECO:0000256" key="4">
    <source>
        <dbReference type="ARBA" id="ARBA00023242"/>
    </source>
</evidence>
<dbReference type="PROSITE" id="PS50082">
    <property type="entry name" value="WD_REPEATS_2"/>
    <property type="match status" value="3"/>
</dbReference>
<dbReference type="Gene3D" id="2.130.10.10">
    <property type="entry name" value="YVTN repeat-like/Quinoprotein amine dehydrogenase"/>
    <property type="match status" value="2"/>
</dbReference>
<dbReference type="AlphaFoldDB" id="A0A1R1PQR5"/>
<dbReference type="PANTHER" id="PTHR19854:SF15">
    <property type="entry name" value="TRANSDUCIN BETA-LIKE PROTEIN 3"/>
    <property type="match status" value="1"/>
</dbReference>
<dbReference type="InterPro" id="IPR036322">
    <property type="entry name" value="WD40_repeat_dom_sf"/>
</dbReference>
<feature type="repeat" description="WD" evidence="5">
    <location>
        <begin position="367"/>
        <end position="399"/>
    </location>
</feature>
<dbReference type="PANTHER" id="PTHR19854">
    <property type="entry name" value="TRANSDUCIN BETA-LIKE 3"/>
    <property type="match status" value="1"/>
</dbReference>
<evidence type="ECO:0000256" key="1">
    <source>
        <dbReference type="ARBA" id="ARBA00004604"/>
    </source>
</evidence>
<dbReference type="OrthoDB" id="5414888at2759"/>
<evidence type="ECO:0000256" key="2">
    <source>
        <dbReference type="ARBA" id="ARBA00022574"/>
    </source>
</evidence>
<name>A0A1R1PQR5_ZANCU</name>
<evidence type="ECO:0000313" key="7">
    <source>
        <dbReference type="EMBL" id="OMH83325.1"/>
    </source>
</evidence>
<dbReference type="SMART" id="SM00320">
    <property type="entry name" value="WD40"/>
    <property type="match status" value="7"/>
</dbReference>
<evidence type="ECO:0000256" key="3">
    <source>
        <dbReference type="ARBA" id="ARBA00022737"/>
    </source>
</evidence>
<keyword evidence="8" id="KW-1185">Reference proteome</keyword>
<dbReference type="GO" id="GO:0000480">
    <property type="term" value="P:endonucleolytic cleavage in 5'-ETS of tricistronic rRNA transcript (SSU-rRNA, 5.8S rRNA, LSU-rRNA)"/>
    <property type="evidence" value="ECO:0007669"/>
    <property type="project" value="TreeGrafter"/>
</dbReference>
<sequence length="559" mass="62065">MASKKVERTEVVYERVEAMEVVGNKTVYYGGEGGRMKVFKIEKGVSEDVEMEDANDSGNKDEEIVWIAKSEDTNTIIQADSEQNIMGFSCDNLNKKKWQIAGYNDEVIESRYIESGNKIAVISNSDKLKIYNTETLECEEMVRGAHDDIILSMDVYGTYIATGSKDRTIKLWEYKDNKISLLAKGVGHMGAVGAIKIVPLKDGGVELVSGSMDSSIKRWKYGNGTLVGEYTIIKVHEKGDVNTLNVNTDQGIIVSGGSQDKVGRILNYRDGSVVGELKGHKRGIWAIEFYGHIVATSSGDSTIKLWSLNSNYDCIQTIDCGSTVLSMKIISNGMQILGGCNDALVRLFNISSSQVVAMFGGENSGPNKGHSDKIWSLDTFNDSSLMVTGSSDSKIIIWNDQSQVLLDQYIQKQQEDLLTSQKLDNLLSNNGDLILAFKLALSLNKPHTCLSILSKHTNRSTSATSSDAYEFYDVLIKSLSPEEVSNLLNLVLVDWSTNLKLAAFYSQILLFSIFKHHRSVLMDNHQSIKSLIPHTNKFLKFWNSLLSDSAMLDFYLQFS</sequence>
<dbReference type="Pfam" id="PF08625">
    <property type="entry name" value="Utp13"/>
    <property type="match status" value="1"/>
</dbReference>
<evidence type="ECO:0000313" key="8">
    <source>
        <dbReference type="Proteomes" id="UP000188320"/>
    </source>
</evidence>
<gene>
    <name evidence="7" type="ORF">AX774_g3167</name>
</gene>
<organism evidence="7 8">
    <name type="scientific">Zancudomyces culisetae</name>
    <name type="common">Gut fungus</name>
    <name type="synonym">Smittium culisetae</name>
    <dbReference type="NCBI Taxonomy" id="1213189"/>
    <lineage>
        <taxon>Eukaryota</taxon>
        <taxon>Fungi</taxon>
        <taxon>Fungi incertae sedis</taxon>
        <taxon>Zoopagomycota</taxon>
        <taxon>Kickxellomycotina</taxon>
        <taxon>Harpellomycetes</taxon>
        <taxon>Harpellales</taxon>
        <taxon>Legeriomycetaceae</taxon>
        <taxon>Zancudomyces</taxon>
    </lineage>
</organism>
<dbReference type="PROSITE" id="PS50294">
    <property type="entry name" value="WD_REPEATS_REGION"/>
    <property type="match status" value="2"/>
</dbReference>
<dbReference type="InterPro" id="IPR015943">
    <property type="entry name" value="WD40/YVTN_repeat-like_dom_sf"/>
</dbReference>
<dbReference type="GO" id="GO:0034511">
    <property type="term" value="F:U3 snoRNA binding"/>
    <property type="evidence" value="ECO:0007669"/>
    <property type="project" value="TreeGrafter"/>
</dbReference>
<feature type="repeat" description="WD" evidence="5">
    <location>
        <begin position="277"/>
        <end position="310"/>
    </location>
</feature>
<dbReference type="PRINTS" id="PR00320">
    <property type="entry name" value="GPROTEINBRPT"/>
</dbReference>
<keyword evidence="3" id="KW-0677">Repeat</keyword>
<comment type="subcellular location">
    <subcellularLocation>
        <location evidence="1">Nucleus</location>
        <location evidence="1">Nucleolus</location>
    </subcellularLocation>
</comment>
<dbReference type="GO" id="GO:0000472">
    <property type="term" value="P:endonucleolytic cleavage to generate mature 5'-end of SSU-rRNA from (SSU-rRNA, 5.8S rRNA, LSU-rRNA)"/>
    <property type="evidence" value="ECO:0007669"/>
    <property type="project" value="TreeGrafter"/>
</dbReference>
<accession>A0A1R1PQR5</accession>
<proteinExistence type="predicted"/>
<dbReference type="InterPro" id="IPR001680">
    <property type="entry name" value="WD40_rpt"/>
</dbReference>
<dbReference type="GO" id="GO:0030686">
    <property type="term" value="C:90S preribosome"/>
    <property type="evidence" value="ECO:0007669"/>
    <property type="project" value="TreeGrafter"/>
</dbReference>
<dbReference type="GO" id="GO:0032040">
    <property type="term" value="C:small-subunit processome"/>
    <property type="evidence" value="ECO:0007669"/>
    <property type="project" value="InterPro"/>
</dbReference>